<dbReference type="InterPro" id="IPR049704">
    <property type="entry name" value="Aminotrans_3_PPA_site"/>
</dbReference>
<gene>
    <name evidence="6" type="primary">argD</name>
    <name evidence="7" type="ORF">EF834_17825</name>
</gene>
<keyword evidence="5 6" id="KW-0663">Pyridoxal phosphate</keyword>
<dbReference type="InterPro" id="IPR050103">
    <property type="entry name" value="Class-III_PLP-dep_AT"/>
</dbReference>
<keyword evidence="8" id="KW-1185">Reference proteome</keyword>
<dbReference type="InterPro" id="IPR004636">
    <property type="entry name" value="AcOrn/SuccOrn_fam"/>
</dbReference>
<comment type="cofactor">
    <cofactor evidence="6">
        <name>pyridoxal 5'-phosphate</name>
        <dbReference type="ChEBI" id="CHEBI:597326"/>
    </cofactor>
    <text evidence="6">Binds 1 pyridoxal phosphate per subunit.</text>
</comment>
<dbReference type="Pfam" id="PF00202">
    <property type="entry name" value="Aminotran_3"/>
    <property type="match status" value="1"/>
</dbReference>
<dbReference type="NCBIfam" id="NF002325">
    <property type="entry name" value="PRK01278.1"/>
    <property type="match status" value="1"/>
</dbReference>
<dbReference type="PANTHER" id="PTHR11986:SF79">
    <property type="entry name" value="ACETYLORNITHINE AMINOTRANSFERASE, MITOCHONDRIAL"/>
    <property type="match status" value="1"/>
</dbReference>
<dbReference type="Gene3D" id="3.90.1150.10">
    <property type="entry name" value="Aspartate Aminotransferase, domain 1"/>
    <property type="match status" value="1"/>
</dbReference>
<dbReference type="GO" id="GO:0006526">
    <property type="term" value="P:L-arginine biosynthetic process"/>
    <property type="evidence" value="ECO:0007669"/>
    <property type="project" value="UniProtKB-UniRule"/>
</dbReference>
<evidence type="ECO:0000256" key="4">
    <source>
        <dbReference type="ARBA" id="ARBA00022679"/>
    </source>
</evidence>
<dbReference type="PIRSF" id="PIRSF000521">
    <property type="entry name" value="Transaminase_4ab_Lys_Orn"/>
    <property type="match status" value="1"/>
</dbReference>
<dbReference type="HAMAP" id="MF_01107">
    <property type="entry name" value="ArgD_aminotrans_3"/>
    <property type="match status" value="1"/>
</dbReference>
<accession>A0A438APP0</accession>
<dbReference type="Proteomes" id="UP000284333">
    <property type="component" value="Unassembled WGS sequence"/>
</dbReference>
<dbReference type="InterPro" id="IPR015422">
    <property type="entry name" value="PyrdxlP-dep_Trfase_small"/>
</dbReference>
<name>A0A438APP0_9NOCA</name>
<dbReference type="Gene3D" id="3.40.640.10">
    <property type="entry name" value="Type I PLP-dependent aspartate aminotransferase-like (Major domain)"/>
    <property type="match status" value="1"/>
</dbReference>
<dbReference type="CDD" id="cd00610">
    <property type="entry name" value="OAT_like"/>
    <property type="match status" value="1"/>
</dbReference>
<dbReference type="GO" id="GO:0030170">
    <property type="term" value="F:pyridoxal phosphate binding"/>
    <property type="evidence" value="ECO:0007669"/>
    <property type="project" value="InterPro"/>
</dbReference>
<reference evidence="7 8" key="1">
    <citation type="submission" date="2018-11" db="EMBL/GenBank/DDBJ databases">
        <title>Rhodococcus spongicola sp. nov. and Rhodococcus xishaensis sp. nov. from marine sponges.</title>
        <authorList>
            <person name="Li L."/>
            <person name="Lin H.W."/>
        </authorList>
    </citation>
    <scope>NUCLEOTIDE SEQUENCE [LARGE SCALE GENOMIC DNA]</scope>
    <source>
        <strain evidence="7 8">LHW50502</strain>
    </source>
</reference>
<protein>
    <recommendedName>
        <fullName evidence="6">Acetylornithine aminotransferase</fullName>
        <shortName evidence="6">ACOAT</shortName>
        <ecNumber evidence="6">2.6.1.11</ecNumber>
    </recommendedName>
</protein>
<organism evidence="7 8">
    <name type="scientific">Rhodococcus spongiicola</name>
    <dbReference type="NCBI Taxonomy" id="2487352"/>
    <lineage>
        <taxon>Bacteria</taxon>
        <taxon>Bacillati</taxon>
        <taxon>Actinomycetota</taxon>
        <taxon>Actinomycetes</taxon>
        <taxon>Mycobacteriales</taxon>
        <taxon>Nocardiaceae</taxon>
        <taxon>Rhodococcus</taxon>
    </lineage>
</organism>
<keyword evidence="4 6" id="KW-0808">Transferase</keyword>
<dbReference type="GO" id="GO:0042802">
    <property type="term" value="F:identical protein binding"/>
    <property type="evidence" value="ECO:0007669"/>
    <property type="project" value="TreeGrafter"/>
</dbReference>
<dbReference type="PANTHER" id="PTHR11986">
    <property type="entry name" value="AMINOTRANSFERASE CLASS III"/>
    <property type="match status" value="1"/>
</dbReference>
<evidence type="ECO:0000313" key="7">
    <source>
        <dbReference type="EMBL" id="RVW00494.1"/>
    </source>
</evidence>
<proteinExistence type="inferred from homology"/>
<dbReference type="OrthoDB" id="9801052at2"/>
<dbReference type="FunFam" id="3.40.640.10:FF:000004">
    <property type="entry name" value="Acetylornithine aminotransferase"/>
    <property type="match status" value="1"/>
</dbReference>
<keyword evidence="6" id="KW-0963">Cytoplasm</keyword>
<sequence length="410" mass="41740">MTTTADLQQRWSGALMNTYGVPRVALVRGEGAVVTDADGKQYLDLLAGIAVNILGHAHPAIIEAVTRQLSTLGHVSNLYASEPAVALAEQLLARLGAGDSGVSGVSGGSVTGRVFLCNSGTEANEAAFKLARATGRRKIIAAERAFHGRTMGALALTGQPDKRAPFEPMPPGVEHVPYGDLEALDRAVDDDTAAVFLEPILGESGVVVPPEGYLTGARRITAERGALLVLDEVQTGIGRTGWFYAHQAVGIVPDVMTLAKGLGGGMPIGACIATGAAAELFGPGKHGTTFGGNPVCASAALAVLETITADDLLTRADMIGKVLATGIEGLGHPLVDHVRGAGLLLGIVLTEDLAPAVEAAARDAGYLVNAAQPGVIRLAPPLIITEEQAEGFVAALPGILDEAGAGAGGK</sequence>
<dbReference type="PROSITE" id="PS00600">
    <property type="entry name" value="AA_TRANSFER_CLASS_3"/>
    <property type="match status" value="1"/>
</dbReference>
<evidence type="ECO:0000256" key="5">
    <source>
        <dbReference type="ARBA" id="ARBA00022898"/>
    </source>
</evidence>
<dbReference type="InterPro" id="IPR005814">
    <property type="entry name" value="Aminotrans_3"/>
</dbReference>
<dbReference type="InterPro" id="IPR015424">
    <property type="entry name" value="PyrdxlP-dep_Trfase"/>
</dbReference>
<comment type="pathway">
    <text evidence="6">Amino-acid biosynthesis; L-arginine biosynthesis; N(2)-acetyl-L-ornithine from L-glutamate: step 4/4.</text>
</comment>
<keyword evidence="3 6" id="KW-0028">Amino-acid biosynthesis</keyword>
<dbReference type="NCBIfam" id="NF002874">
    <property type="entry name" value="PRK03244.1"/>
    <property type="match status" value="1"/>
</dbReference>
<dbReference type="AlphaFoldDB" id="A0A438APP0"/>
<comment type="caution">
    <text evidence="7">The sequence shown here is derived from an EMBL/GenBank/DDBJ whole genome shotgun (WGS) entry which is preliminary data.</text>
</comment>
<evidence type="ECO:0000256" key="2">
    <source>
        <dbReference type="ARBA" id="ARBA00022576"/>
    </source>
</evidence>
<comment type="subcellular location">
    <subcellularLocation>
        <location evidence="6">Cytoplasm</location>
    </subcellularLocation>
</comment>
<dbReference type="NCBIfam" id="TIGR00707">
    <property type="entry name" value="argD"/>
    <property type="match status" value="1"/>
</dbReference>
<keyword evidence="1 6" id="KW-0055">Arginine biosynthesis</keyword>
<dbReference type="RefSeq" id="WP_127948543.1">
    <property type="nucleotide sequence ID" value="NZ_RKLN01000007.1"/>
</dbReference>
<comment type="subunit">
    <text evidence="6">Homodimer.</text>
</comment>
<dbReference type="EC" id="2.6.1.11" evidence="6"/>
<dbReference type="GO" id="GO:0005737">
    <property type="term" value="C:cytoplasm"/>
    <property type="evidence" value="ECO:0007669"/>
    <property type="project" value="UniProtKB-SubCell"/>
</dbReference>
<keyword evidence="2 6" id="KW-0032">Aminotransferase</keyword>
<dbReference type="EMBL" id="RKLN01000007">
    <property type="protein sequence ID" value="RVW00494.1"/>
    <property type="molecule type" value="Genomic_DNA"/>
</dbReference>
<feature type="binding site" evidence="6">
    <location>
        <begin position="120"/>
        <end position="121"/>
    </location>
    <ligand>
        <name>pyridoxal 5'-phosphate</name>
        <dbReference type="ChEBI" id="CHEBI:597326"/>
    </ligand>
</feature>
<comment type="catalytic activity">
    <reaction evidence="6">
        <text>N(2)-acetyl-L-ornithine + 2-oxoglutarate = N-acetyl-L-glutamate 5-semialdehyde + L-glutamate</text>
        <dbReference type="Rhea" id="RHEA:18049"/>
        <dbReference type="ChEBI" id="CHEBI:16810"/>
        <dbReference type="ChEBI" id="CHEBI:29123"/>
        <dbReference type="ChEBI" id="CHEBI:29985"/>
        <dbReference type="ChEBI" id="CHEBI:57805"/>
        <dbReference type="EC" id="2.6.1.11"/>
    </reaction>
</comment>
<evidence type="ECO:0000256" key="1">
    <source>
        <dbReference type="ARBA" id="ARBA00022571"/>
    </source>
</evidence>
<evidence type="ECO:0000256" key="3">
    <source>
        <dbReference type="ARBA" id="ARBA00022605"/>
    </source>
</evidence>
<comment type="miscellaneous">
    <text evidence="6">May also have succinyldiaminopimelate aminotransferase activity, thus carrying out the corresponding step in lysine biosynthesis.</text>
</comment>
<evidence type="ECO:0000256" key="6">
    <source>
        <dbReference type="HAMAP-Rule" id="MF_01107"/>
    </source>
</evidence>
<dbReference type="GO" id="GO:0003992">
    <property type="term" value="F:N2-acetyl-L-ornithine:2-oxoglutarate 5-aminotransferase activity"/>
    <property type="evidence" value="ECO:0007669"/>
    <property type="project" value="UniProtKB-UniRule"/>
</dbReference>
<comment type="similarity">
    <text evidence="6">Belongs to the class-III pyridoxal-phosphate-dependent aminotransferase family. ArgD subfamily.</text>
</comment>
<evidence type="ECO:0000313" key="8">
    <source>
        <dbReference type="Proteomes" id="UP000284333"/>
    </source>
</evidence>
<feature type="modified residue" description="N6-(pyridoxal phosphate)lysine" evidence="6">
    <location>
        <position position="260"/>
    </location>
</feature>
<feature type="binding site" evidence="6">
    <location>
        <position position="288"/>
    </location>
    <ligand>
        <name>N(2)-acetyl-L-ornithine</name>
        <dbReference type="ChEBI" id="CHEBI:57805"/>
    </ligand>
</feature>
<feature type="binding site" evidence="6">
    <location>
        <position position="146"/>
    </location>
    <ligand>
        <name>pyridoxal 5'-phosphate</name>
        <dbReference type="ChEBI" id="CHEBI:597326"/>
    </ligand>
</feature>
<feature type="binding site" evidence="6">
    <location>
        <position position="149"/>
    </location>
    <ligand>
        <name>N(2)-acetyl-L-ornithine</name>
        <dbReference type="ChEBI" id="CHEBI:57805"/>
    </ligand>
</feature>
<dbReference type="SUPFAM" id="SSF53383">
    <property type="entry name" value="PLP-dependent transferases"/>
    <property type="match status" value="1"/>
</dbReference>
<feature type="binding site" evidence="6">
    <location>
        <position position="289"/>
    </location>
    <ligand>
        <name>pyridoxal 5'-phosphate</name>
        <dbReference type="ChEBI" id="CHEBI:597326"/>
    </ligand>
</feature>
<feature type="binding site" evidence="6">
    <location>
        <begin position="231"/>
        <end position="234"/>
    </location>
    <ligand>
        <name>pyridoxal 5'-phosphate</name>
        <dbReference type="ChEBI" id="CHEBI:597326"/>
    </ligand>
</feature>
<dbReference type="InterPro" id="IPR015421">
    <property type="entry name" value="PyrdxlP-dep_Trfase_major"/>
</dbReference>
<dbReference type="UniPathway" id="UPA00068">
    <property type="reaction ID" value="UER00109"/>
</dbReference>